<evidence type="ECO:0000313" key="7">
    <source>
        <dbReference type="Proteomes" id="UP000664859"/>
    </source>
</evidence>
<feature type="region of interest" description="Disordered" evidence="2">
    <location>
        <begin position="1412"/>
        <end position="1437"/>
    </location>
</feature>
<dbReference type="Gene3D" id="3.30.830.10">
    <property type="entry name" value="Metalloenzyme, LuxS/M16 peptidase-like"/>
    <property type="match status" value="2"/>
</dbReference>
<proteinExistence type="predicted"/>
<evidence type="ECO:0000256" key="1">
    <source>
        <dbReference type="SAM" id="Coils"/>
    </source>
</evidence>
<feature type="compositionally biased region" description="Pro residues" evidence="2">
    <location>
        <begin position="1414"/>
        <end position="1428"/>
    </location>
</feature>
<dbReference type="Pfam" id="PF05193">
    <property type="entry name" value="Peptidase_M16_C"/>
    <property type="match status" value="1"/>
</dbReference>
<dbReference type="SUPFAM" id="SSF63411">
    <property type="entry name" value="LuxS/MPP-like metallohydrolase"/>
    <property type="match status" value="2"/>
</dbReference>
<keyword evidence="3" id="KW-1133">Transmembrane helix</keyword>
<dbReference type="EMBL" id="JAFCMP010000070">
    <property type="protein sequence ID" value="KAG5188394.1"/>
    <property type="molecule type" value="Genomic_DNA"/>
</dbReference>
<feature type="coiled-coil region" evidence="1">
    <location>
        <begin position="752"/>
        <end position="950"/>
    </location>
</feature>
<accession>A0A836CK49</accession>
<reference evidence="6" key="1">
    <citation type="submission" date="2021-02" db="EMBL/GenBank/DDBJ databases">
        <title>First Annotated Genome of the Yellow-green Alga Tribonema minus.</title>
        <authorList>
            <person name="Mahan K.M."/>
        </authorList>
    </citation>
    <scope>NUCLEOTIDE SEQUENCE</scope>
    <source>
        <strain evidence="6">UTEX B ZZ1240</strain>
    </source>
</reference>
<evidence type="ECO:0000259" key="5">
    <source>
        <dbReference type="Pfam" id="PF05193"/>
    </source>
</evidence>
<feature type="compositionally biased region" description="Pro residues" evidence="2">
    <location>
        <begin position="140"/>
        <end position="152"/>
    </location>
</feature>
<feature type="transmembrane region" description="Helical" evidence="3">
    <location>
        <begin position="2513"/>
        <end position="2531"/>
    </location>
</feature>
<feature type="coiled-coil region" evidence="1">
    <location>
        <begin position="595"/>
        <end position="709"/>
    </location>
</feature>
<dbReference type="FunFam" id="3.30.830.10:FF:000015">
    <property type="entry name" value="Putative zinc metalloprotease"/>
    <property type="match status" value="1"/>
</dbReference>
<dbReference type="Proteomes" id="UP000664859">
    <property type="component" value="Unassembled WGS sequence"/>
</dbReference>
<dbReference type="InterPro" id="IPR011249">
    <property type="entry name" value="Metalloenz_LuxS/M16"/>
</dbReference>
<keyword evidence="3" id="KW-0812">Transmembrane</keyword>
<feature type="coiled-coil region" evidence="1">
    <location>
        <begin position="214"/>
        <end position="284"/>
    </location>
</feature>
<feature type="compositionally biased region" description="Low complexity" evidence="2">
    <location>
        <begin position="2122"/>
        <end position="2132"/>
    </location>
</feature>
<evidence type="ECO:0000256" key="4">
    <source>
        <dbReference type="SAM" id="SignalP"/>
    </source>
</evidence>
<keyword evidence="1" id="KW-0175">Coiled coil</keyword>
<keyword evidence="7" id="KW-1185">Reference proteome</keyword>
<dbReference type="GO" id="GO:0046872">
    <property type="term" value="F:metal ion binding"/>
    <property type="evidence" value="ECO:0007669"/>
    <property type="project" value="InterPro"/>
</dbReference>
<feature type="signal peptide" evidence="4">
    <location>
        <begin position="1"/>
        <end position="29"/>
    </location>
</feature>
<feature type="region of interest" description="Disordered" evidence="2">
    <location>
        <begin position="34"/>
        <end position="64"/>
    </location>
</feature>
<feature type="region of interest" description="Disordered" evidence="2">
    <location>
        <begin position="85"/>
        <end position="112"/>
    </location>
</feature>
<feature type="region of interest" description="Disordered" evidence="2">
    <location>
        <begin position="2121"/>
        <end position="2142"/>
    </location>
</feature>
<evidence type="ECO:0000256" key="2">
    <source>
        <dbReference type="SAM" id="MobiDB-lite"/>
    </source>
</evidence>
<evidence type="ECO:0000313" key="6">
    <source>
        <dbReference type="EMBL" id="KAG5188394.1"/>
    </source>
</evidence>
<feature type="domain" description="Peptidase M16 C-terminal" evidence="5">
    <location>
        <begin position="1364"/>
        <end position="1534"/>
    </location>
</feature>
<dbReference type="OrthoDB" id="200034at2759"/>
<dbReference type="PANTHER" id="PTHR43016">
    <property type="entry name" value="PRESEQUENCE PROTEASE"/>
    <property type="match status" value="1"/>
</dbReference>
<evidence type="ECO:0000256" key="3">
    <source>
        <dbReference type="SAM" id="Phobius"/>
    </source>
</evidence>
<organism evidence="6 7">
    <name type="scientific">Tribonema minus</name>
    <dbReference type="NCBI Taxonomy" id="303371"/>
    <lineage>
        <taxon>Eukaryota</taxon>
        <taxon>Sar</taxon>
        <taxon>Stramenopiles</taxon>
        <taxon>Ochrophyta</taxon>
        <taxon>PX clade</taxon>
        <taxon>Xanthophyceae</taxon>
        <taxon>Tribonematales</taxon>
        <taxon>Tribonemataceae</taxon>
        <taxon>Tribonema</taxon>
    </lineage>
</organism>
<keyword evidence="4" id="KW-0732">Signal</keyword>
<gene>
    <name evidence="6" type="ORF">JKP88DRAFT_353413</name>
</gene>
<protein>
    <recommendedName>
        <fullName evidence="5">Peptidase M16 C-terminal domain-containing protein</fullName>
    </recommendedName>
</protein>
<feature type="coiled-coil region" evidence="1">
    <location>
        <begin position="337"/>
        <end position="542"/>
    </location>
</feature>
<feature type="region of interest" description="Disordered" evidence="2">
    <location>
        <begin position="133"/>
        <end position="163"/>
    </location>
</feature>
<keyword evidence="3" id="KW-0472">Membrane</keyword>
<comment type="caution">
    <text evidence="6">The sequence shown here is derived from an EMBL/GenBank/DDBJ whole genome shotgun (WGS) entry which is preliminary data.</text>
</comment>
<feature type="chain" id="PRO_5032548878" description="Peptidase M16 C-terminal domain-containing protein" evidence="4">
    <location>
        <begin position="30"/>
        <end position="2534"/>
    </location>
</feature>
<sequence>MARQRGKQTMVRLAAVLLVVLLAADDCHGFSPGASSLPRQHARASLHMQQEPGSNDDGNKRPGLGRVWQRIASPVQRVRKRLQGPTDDWEPVIGSDFSQKAAPPTRPPAVNGSAGGDVDIFEDLIPEWPAAGKGAAGKAIPPPVPSFPPRPPAADAEEDDQPRRRAALDVAMGPVEALWTRLAAQATTLETDAQRSKAAAAAAQMGSIQAELALKRAQGELDAERAAKAAAAARAAEAQQREARAREEAQAAELAARQTGAERVRALEAEVAQLRTASDQARLAQEVGEAAVARGGGAALRGDAAERRCAPEECGTLLCLEGRSASYTTVFTLQSKQLTAEQEKQRLAEELRAAQARLAASNAAAAAERAAFLDKDQELQAARNTAAQAKKAVESELEAARAERERAAESLRAEQRRLALVATQLKEAQDAAAARETELRRAREEAEAAAARARSEVQRLTAQLAQQEEALAAERAGGASAQAAALAAQLQSTAAALDAARAEAVDARDGAARTVRAEAAARAQLEALLERARTRHAAETADLRAEAARTAGYDALAADLEAARGAAAARDAELRGVRVEREGALAGLREAWRAAQRWREAAAAREAELSAANRERAAAQAEAAKVAPLVEKLSKVQAELKEALAALQTTAAERDELLARATTAEERNDQLQEMYFEMERSQEADSWELKKLRTENTSLQALMERNRERNTRATAQLELDRAALAADMQQLSADRDALADLPAAVHRAAAAEAAARERAAAAEAELARAQSELDGARSDAANARAGANRLQAALRSLGGDSAMARIKTAEQKVAAVEARLAEESAAREEAISAAAAAAEQAAAVEAQLARANDEIAASAARAEAAEREKAELAEASEHEKAELADAVKREKAELAEAAERDKAALSEAQRAAAAELQALQGRLAASADEEQRWEARVRELQQQVGALEMTVRVITAPRPVAVPAAAVKAVADAAGTVVIDDASASAAGEATAAAEQAKASEVTAGGGEGEKGAVIASEEGEGAQDGDAHGVAVANGAAAEGSSATAAAGEQQSAAAVRPLRAFGATAAPAAPPKKVRTRTRQAMKDYVYVQRLRKDEVPMWVLVTKGAYPCRVVSVGKLAAAHSSAEWGRALQKGDLVVAGVEWGRGLDEEIQGLQYSMLKVTEDTFPASLYVSNRTGLRVCCAEVDGPVVNGYFALATESADTEYSGLHDGLPHVVQHMVLAGSEAATQRSVLERLARRALGRGPTAWVDVDRTVYLFSTAEADGFLSIAPAVLDHLLHPALTDAAFLTEVHHTRGPAAAAAASAAAGSDGGAVYAEMAERAGSGEERCASALRAALFGAGDARAAAAGGLPQRLRALAPAAARRCHAAYYRPDNLCVVVTGRVSAARVLAALEPADAALAAHTARRGAAAAPPRPWWSAPPPPLPPQSGAGAAAAPPGAAAAATAMAETLGGAEVVEFPAAGEGAAAVVMLGWRLPEGCDLQHLAALRVLWTYLTEAPGAPLHSAFLERGDPLCASIAFETREGRPGWHGVTFRDCDVARLDEVRVPRAGPAGTGCDCARLNELAEAAPCRDARESESESAAPPSAESSCDGRSLLLRCVLSTAWAIADVVAFDMEQLAHVVHREVLRYRSDMEDAPGDRLAAKFIRHFLFAPRGAAADVEGPALRDRLQNAASRLASLPTSGPAAAEYWRALAEDALSPERCRCAAARPSAAAAARRAAEDAQRAAAAARRLGAEGLAAADAALAAAEAALAEEPAESALAAALTPDAASVPEVPLISVRFAREGGGGGGGGSSGAGTSIAVHSAGEAADDRSGYAVAAHLCDAGARALVAGDGGGASGGGGGGGAWLAAAEWDHVRSAFVEAAVWLDTRALPPALRVHLPLLLALLFDCPLSADGGGGGGGAAETNRESAVRQLSRDAVAYGASLGAGRGGSAFECGDCAQVRRRDERCCVNARHAAAPHAAPSVPLRFVRVWLRAEAGKYARAARWLRRALFDSVVTADGLVAAATRLLDETAALKATVSVHSVVVRACAVRDGAALARVTMDLIAYDLDVANACAASPMRQQPQLARTLRRLARCPADVVAEVEALLAALRAPERVSLHIVGDLLAHPGPVTPWLGRSSSSSSSSGGRSGGGGATPPLASAAPAAVALGVPAAPAAAAEAAAAAAAAASTRSLRTQEARQPHGRGLLVVRPDSEQHAEERVLLCAPCDPRRGDAELPALLVAAEYLSGGGSDTRSAAAAAAAAAAASSALSRCAFSVRPERGMMFLEVRGGGSGAGGGGSGAGDGSGGGVADAVAAARAAVQATARGGAGALDAATLEAARARVAFGLVEQGATTARAAARSMLAFLRGEPQDLDRRIMAAAVGATPAQVAEAIEVHLARLVDPTRSTLVGVVRQSTSAEARAALVRAGYPAVDATTLEQLHDGLRRFGRRHADDDTSTSSYASSVSSSTASDAFDAFDAAAAGGAGGGGGGGGGGGSGGFAHGGVAMRGGGGGGAAQGWFGAARRGQIVGLLALGAAAGIILIGKRR</sequence>
<dbReference type="PANTHER" id="PTHR43016:SF16">
    <property type="entry name" value="METALLOPROTEASE, PUTATIVE (AFU_ORTHOLOGUE AFUA_4G07610)-RELATED"/>
    <property type="match status" value="1"/>
</dbReference>
<dbReference type="InterPro" id="IPR007863">
    <property type="entry name" value="Peptidase_M16_C"/>
</dbReference>
<name>A0A836CK49_9STRA</name>